<feature type="compositionally biased region" description="Basic and acidic residues" evidence="13">
    <location>
        <begin position="191"/>
        <end position="201"/>
    </location>
</feature>
<dbReference type="GO" id="GO:0005737">
    <property type="term" value="C:cytoplasm"/>
    <property type="evidence" value="ECO:0007669"/>
    <property type="project" value="TreeGrafter"/>
</dbReference>
<dbReference type="EC" id="5.6.2.4" evidence="11"/>
<proteinExistence type="inferred from homology"/>
<keyword evidence="5 11" id="KW-0347">Helicase</keyword>
<keyword evidence="4 11" id="KW-0378">Hydrolase</keyword>
<dbReference type="PANTHER" id="PTHR13710">
    <property type="entry name" value="DNA HELICASE RECQ FAMILY MEMBER"/>
    <property type="match status" value="1"/>
</dbReference>
<keyword evidence="17" id="KW-1185">Reference proteome</keyword>
<dbReference type="PROSITE" id="PS51192">
    <property type="entry name" value="HELICASE_ATP_BIND_1"/>
    <property type="match status" value="1"/>
</dbReference>
<dbReference type="InterPro" id="IPR014001">
    <property type="entry name" value="Helicase_ATP-bd"/>
</dbReference>
<dbReference type="InterPro" id="IPR004589">
    <property type="entry name" value="DNA_helicase_ATP-dep_RecQ"/>
</dbReference>
<organism evidence="16 17">
    <name type="scientific">Paraglomus occultum</name>
    <dbReference type="NCBI Taxonomy" id="144539"/>
    <lineage>
        <taxon>Eukaryota</taxon>
        <taxon>Fungi</taxon>
        <taxon>Fungi incertae sedis</taxon>
        <taxon>Mucoromycota</taxon>
        <taxon>Glomeromycotina</taxon>
        <taxon>Glomeromycetes</taxon>
        <taxon>Paraglomerales</taxon>
        <taxon>Paraglomeraceae</taxon>
        <taxon>Paraglomus</taxon>
    </lineage>
</organism>
<name>A0A9N8ZLQ7_9GLOM</name>
<dbReference type="GO" id="GO:0000729">
    <property type="term" value="P:DNA double-strand break processing"/>
    <property type="evidence" value="ECO:0007669"/>
    <property type="project" value="UniProtKB-ARBA"/>
</dbReference>
<evidence type="ECO:0000259" key="14">
    <source>
        <dbReference type="PROSITE" id="PS51192"/>
    </source>
</evidence>
<feature type="domain" description="Helicase ATP-binding" evidence="14">
    <location>
        <begin position="361"/>
        <end position="540"/>
    </location>
</feature>
<dbReference type="InterPro" id="IPR032284">
    <property type="entry name" value="RecQ_Zn-bd"/>
</dbReference>
<dbReference type="GO" id="GO:0005524">
    <property type="term" value="F:ATP binding"/>
    <property type="evidence" value="ECO:0007669"/>
    <property type="project" value="UniProtKB-KW"/>
</dbReference>
<feature type="region of interest" description="Disordered" evidence="13">
    <location>
        <begin position="790"/>
        <end position="812"/>
    </location>
</feature>
<dbReference type="InterPro" id="IPR011545">
    <property type="entry name" value="DEAD/DEAH_box_helicase_dom"/>
</dbReference>
<comment type="catalytic activity">
    <reaction evidence="11">
        <text>ATP + H2O = ADP + phosphate + H(+)</text>
        <dbReference type="Rhea" id="RHEA:13065"/>
        <dbReference type="ChEBI" id="CHEBI:15377"/>
        <dbReference type="ChEBI" id="CHEBI:15378"/>
        <dbReference type="ChEBI" id="CHEBI:30616"/>
        <dbReference type="ChEBI" id="CHEBI:43474"/>
        <dbReference type="ChEBI" id="CHEBI:456216"/>
    </reaction>
</comment>
<evidence type="ECO:0000256" key="11">
    <source>
        <dbReference type="RuleBase" id="RU364117"/>
    </source>
</evidence>
<dbReference type="GO" id="GO:0005634">
    <property type="term" value="C:nucleus"/>
    <property type="evidence" value="ECO:0007669"/>
    <property type="project" value="UniProtKB-SubCell"/>
</dbReference>
<dbReference type="PROSITE" id="PS00690">
    <property type="entry name" value="DEAH_ATP_HELICASE"/>
    <property type="match status" value="1"/>
</dbReference>
<keyword evidence="6 11" id="KW-0067">ATP-binding</keyword>
<comment type="similarity">
    <text evidence="2 11">Belongs to the helicase family. RecQ subfamily.</text>
</comment>
<evidence type="ECO:0000256" key="2">
    <source>
        <dbReference type="ARBA" id="ARBA00005446"/>
    </source>
</evidence>
<dbReference type="Pfam" id="PF00271">
    <property type="entry name" value="Helicase_C"/>
    <property type="match status" value="1"/>
</dbReference>
<evidence type="ECO:0000256" key="12">
    <source>
        <dbReference type="SAM" id="Coils"/>
    </source>
</evidence>
<dbReference type="SMART" id="SM00490">
    <property type="entry name" value="HELICc"/>
    <property type="match status" value="1"/>
</dbReference>
<dbReference type="OrthoDB" id="10261556at2759"/>
<evidence type="ECO:0000256" key="7">
    <source>
        <dbReference type="ARBA" id="ARBA00023125"/>
    </source>
</evidence>
<evidence type="ECO:0000313" key="17">
    <source>
        <dbReference type="Proteomes" id="UP000789572"/>
    </source>
</evidence>
<accession>A0A9N8ZLQ7</accession>
<evidence type="ECO:0000256" key="13">
    <source>
        <dbReference type="SAM" id="MobiDB-lite"/>
    </source>
</evidence>
<dbReference type="Gene3D" id="3.40.50.300">
    <property type="entry name" value="P-loop containing nucleotide triphosphate hydrolases"/>
    <property type="match status" value="2"/>
</dbReference>
<dbReference type="Proteomes" id="UP000789572">
    <property type="component" value="Unassembled WGS sequence"/>
</dbReference>
<dbReference type="GO" id="GO:0009378">
    <property type="term" value="F:four-way junction helicase activity"/>
    <property type="evidence" value="ECO:0007669"/>
    <property type="project" value="TreeGrafter"/>
</dbReference>
<evidence type="ECO:0000256" key="9">
    <source>
        <dbReference type="ARBA" id="ARBA00023242"/>
    </source>
</evidence>
<comment type="caution">
    <text evidence="16">The sequence shown here is derived from an EMBL/GenBank/DDBJ whole genome shotgun (WGS) entry which is preliminary data.</text>
</comment>
<keyword evidence="9 11" id="KW-0539">Nucleus</keyword>
<feature type="region of interest" description="Disordered" evidence="13">
    <location>
        <begin position="180"/>
        <end position="214"/>
    </location>
</feature>
<dbReference type="GO" id="GO:0000724">
    <property type="term" value="P:double-strand break repair via homologous recombination"/>
    <property type="evidence" value="ECO:0007669"/>
    <property type="project" value="TreeGrafter"/>
</dbReference>
<dbReference type="InterPro" id="IPR002464">
    <property type="entry name" value="DNA/RNA_helicase_DEAH_CS"/>
</dbReference>
<dbReference type="GO" id="GO:0003677">
    <property type="term" value="F:DNA binding"/>
    <property type="evidence" value="ECO:0007669"/>
    <property type="project" value="UniProtKB-KW"/>
</dbReference>
<dbReference type="SMART" id="SM00487">
    <property type="entry name" value="DEXDc"/>
    <property type="match status" value="1"/>
</dbReference>
<dbReference type="InterPro" id="IPR001650">
    <property type="entry name" value="Helicase_C-like"/>
</dbReference>
<evidence type="ECO:0000256" key="3">
    <source>
        <dbReference type="ARBA" id="ARBA00022741"/>
    </source>
</evidence>
<sequence length="824" mass="95142">MTRPFRPINNLDTQLQWLKDHRKRPREDLNDYVISPPRKRPVVNSIYFSHNNSTRLSNSSEDTLVEPDRTHQENTNPYDDGFINDYYDDYYKDIQWEDIESAIMENEQNEKGDGFTLISSDEEMEDDQHDRELSAVTPKDNLKNQHDRELSAITPRHDFKNQQGRELLTITAEDNFRNKHDRELSTITPVDDFRNQRDRESSVTSTEDDFQNQQDRELLDTIDITSDDEFYELDQLPLQQLETNLLEAKQKKQQIADQILDLQDANADESTIQALYYERSQIIFRIATLNSKIESIQISPDISPNISPDISPDILSLPSTSTPAVIDEEEKQSYPWTAEVYSLLANPFKLLSFREKQLAAINTTLSGKDVFVLMPTGGGKSLCYQLPALVTTGVTRGVTIVISPLLALIEDQVQHLINLGIMACVINSSQDAKSKQLVYDQLDSLNCQIKLLYLTPEMVGKGVKVMDKIQKLYERKFLARFVIDEAHCVSRWGREFRPEYSNLGVLKGRFPDVPTMALTATANGEVREDVINTLHLKNPVTLVRSFNRPNLFYEVREKKSKTVSSDIIDFIRDEGVGKAGIIYCRTTEQCEKLYKELSVQYGISAAFYHGKLRQQERQSIQKRWQNGELHVICATIAFGMGIDKADVRYVLHHTLPQSLEGYYQETGRAGRDGKPSKCVLYYAKRDKSNIRFLITQSQEYSSDQRKRLLNNLEQMVSYCENKSVCRRVQVLEYFGENLSPDQCKNNCDNCRRKLYGEPVSPQPKSKSRNKSYILNDIDINDNNRRNEYRRNGKKRWNNGNNKSNIIVPAPQRRSLRNALKRFRA</sequence>
<dbReference type="Pfam" id="PF16124">
    <property type="entry name" value="RecQ_Zn_bind"/>
    <property type="match status" value="1"/>
</dbReference>
<dbReference type="GO" id="GO:0043138">
    <property type="term" value="F:3'-5' DNA helicase activity"/>
    <property type="evidence" value="ECO:0007669"/>
    <property type="project" value="UniProtKB-EC"/>
</dbReference>
<dbReference type="NCBIfam" id="TIGR00614">
    <property type="entry name" value="recQ_fam"/>
    <property type="match status" value="1"/>
</dbReference>
<evidence type="ECO:0000259" key="15">
    <source>
        <dbReference type="PROSITE" id="PS51194"/>
    </source>
</evidence>
<dbReference type="GO" id="GO:0031573">
    <property type="term" value="P:mitotic intra-S DNA damage checkpoint signaling"/>
    <property type="evidence" value="ECO:0007669"/>
    <property type="project" value="UniProtKB-ARBA"/>
</dbReference>
<evidence type="ECO:0000256" key="6">
    <source>
        <dbReference type="ARBA" id="ARBA00022840"/>
    </source>
</evidence>
<keyword evidence="12" id="KW-0175">Coiled coil</keyword>
<gene>
    <name evidence="16" type="ORF">POCULU_LOCUS2520</name>
</gene>
<protein>
    <recommendedName>
        <fullName evidence="11">ATP-dependent DNA helicase</fullName>
        <ecNumber evidence="11">5.6.2.4</ecNumber>
    </recommendedName>
</protein>
<dbReference type="GO" id="GO:0005694">
    <property type="term" value="C:chromosome"/>
    <property type="evidence" value="ECO:0007669"/>
    <property type="project" value="TreeGrafter"/>
</dbReference>
<dbReference type="EMBL" id="CAJVPJ010000238">
    <property type="protein sequence ID" value="CAG8499973.1"/>
    <property type="molecule type" value="Genomic_DNA"/>
</dbReference>
<dbReference type="Pfam" id="PF00270">
    <property type="entry name" value="DEAD"/>
    <property type="match status" value="1"/>
</dbReference>
<dbReference type="FunFam" id="3.40.50.300:FF:000340">
    <property type="entry name" value="Bloom syndrome, RecQ helicase"/>
    <property type="match status" value="1"/>
</dbReference>
<evidence type="ECO:0000313" key="16">
    <source>
        <dbReference type="EMBL" id="CAG8499973.1"/>
    </source>
</evidence>
<dbReference type="PROSITE" id="PS51194">
    <property type="entry name" value="HELICASE_CTER"/>
    <property type="match status" value="1"/>
</dbReference>
<dbReference type="PANTHER" id="PTHR13710:SF153">
    <property type="entry name" value="RECQ-LIKE DNA HELICASE BLM"/>
    <property type="match status" value="1"/>
</dbReference>
<dbReference type="GO" id="GO:0016787">
    <property type="term" value="F:hydrolase activity"/>
    <property type="evidence" value="ECO:0007669"/>
    <property type="project" value="UniProtKB-KW"/>
</dbReference>
<evidence type="ECO:0000256" key="1">
    <source>
        <dbReference type="ARBA" id="ARBA00004123"/>
    </source>
</evidence>
<comment type="catalytic activity">
    <reaction evidence="10 11">
        <text>Couples ATP hydrolysis with the unwinding of duplex DNA by translocating in the 3'-5' direction.</text>
        <dbReference type="EC" id="5.6.2.4"/>
    </reaction>
</comment>
<dbReference type="AlphaFoldDB" id="A0A9N8ZLQ7"/>
<evidence type="ECO:0000256" key="5">
    <source>
        <dbReference type="ARBA" id="ARBA00022806"/>
    </source>
</evidence>
<reference evidence="16" key="1">
    <citation type="submission" date="2021-06" db="EMBL/GenBank/DDBJ databases">
        <authorList>
            <person name="Kallberg Y."/>
            <person name="Tangrot J."/>
            <person name="Rosling A."/>
        </authorList>
    </citation>
    <scope>NUCLEOTIDE SEQUENCE</scope>
    <source>
        <strain evidence="16">IA702</strain>
    </source>
</reference>
<feature type="domain" description="Helicase C-terminal" evidence="15">
    <location>
        <begin position="566"/>
        <end position="713"/>
    </location>
</feature>
<evidence type="ECO:0000256" key="4">
    <source>
        <dbReference type="ARBA" id="ARBA00022801"/>
    </source>
</evidence>
<dbReference type="FunFam" id="3.40.50.300:FF:000296">
    <property type="entry name" value="ATP-dependent DNA helicase RecQ"/>
    <property type="match status" value="1"/>
</dbReference>
<dbReference type="CDD" id="cd18794">
    <property type="entry name" value="SF2_C_RecQ"/>
    <property type="match status" value="1"/>
</dbReference>
<feature type="coiled-coil region" evidence="12">
    <location>
        <begin position="238"/>
        <end position="268"/>
    </location>
</feature>
<keyword evidence="7" id="KW-0238">DNA-binding</keyword>
<dbReference type="InterPro" id="IPR027417">
    <property type="entry name" value="P-loop_NTPase"/>
</dbReference>
<keyword evidence="3 11" id="KW-0547">Nucleotide-binding</keyword>
<evidence type="ECO:0000256" key="8">
    <source>
        <dbReference type="ARBA" id="ARBA00023235"/>
    </source>
</evidence>
<dbReference type="CDD" id="cd17920">
    <property type="entry name" value="DEXHc_RecQ"/>
    <property type="match status" value="1"/>
</dbReference>
<evidence type="ECO:0000256" key="10">
    <source>
        <dbReference type="ARBA" id="ARBA00034617"/>
    </source>
</evidence>
<comment type="subcellular location">
    <subcellularLocation>
        <location evidence="1 11">Nucleus</location>
    </subcellularLocation>
</comment>
<dbReference type="SUPFAM" id="SSF52540">
    <property type="entry name" value="P-loop containing nucleoside triphosphate hydrolases"/>
    <property type="match status" value="2"/>
</dbReference>
<keyword evidence="8" id="KW-0413">Isomerase</keyword>